<reference evidence="3" key="1">
    <citation type="journal article" date="2014" name="Int. J. Syst. Evol. Microbiol.">
        <title>Complete genome sequence of Corynebacterium casei LMG S-19264T (=DSM 44701T), isolated from a smear-ripened cheese.</title>
        <authorList>
            <consortium name="US DOE Joint Genome Institute (JGI-PGF)"/>
            <person name="Walter F."/>
            <person name="Albersmeier A."/>
            <person name="Kalinowski J."/>
            <person name="Ruckert C."/>
        </authorList>
    </citation>
    <scope>NUCLEOTIDE SEQUENCE</scope>
    <source>
        <strain evidence="3">CGMCC 1.15290</strain>
    </source>
</reference>
<evidence type="ECO:0000256" key="2">
    <source>
        <dbReference type="SAM" id="SignalP"/>
    </source>
</evidence>
<reference evidence="3" key="2">
    <citation type="submission" date="2020-09" db="EMBL/GenBank/DDBJ databases">
        <authorList>
            <person name="Sun Q."/>
            <person name="Zhou Y."/>
        </authorList>
    </citation>
    <scope>NUCLEOTIDE SEQUENCE</scope>
    <source>
        <strain evidence="3">CGMCC 1.15290</strain>
    </source>
</reference>
<organism evidence="3 4">
    <name type="scientific">Filimonas zeae</name>
    <dbReference type="NCBI Taxonomy" id="1737353"/>
    <lineage>
        <taxon>Bacteria</taxon>
        <taxon>Pseudomonadati</taxon>
        <taxon>Bacteroidota</taxon>
        <taxon>Chitinophagia</taxon>
        <taxon>Chitinophagales</taxon>
        <taxon>Chitinophagaceae</taxon>
        <taxon>Filimonas</taxon>
    </lineage>
</organism>
<gene>
    <name evidence="3" type="ORF">GCM10011379_28730</name>
</gene>
<evidence type="ECO:0000313" key="3">
    <source>
        <dbReference type="EMBL" id="GGH70450.1"/>
    </source>
</evidence>
<sequence length="153" mass="18459">MKKVIVLSAVVLSSLVFGYSAQAQVRFNVNINIGSQPAWVVNQDQADYYYIPDADCYYSVREKVYIVHEGNNWRRAQQLPPRFRNFDFRNRRVISIRGQQLPYMHHNENRTYYARANDRFNNRDRDDRRGNDRWDNDRRNDNRRGDGRRDRRG</sequence>
<dbReference type="Proteomes" id="UP000627292">
    <property type="component" value="Unassembled WGS sequence"/>
</dbReference>
<accession>A0A917MYI0</accession>
<evidence type="ECO:0000313" key="4">
    <source>
        <dbReference type="Proteomes" id="UP000627292"/>
    </source>
</evidence>
<evidence type="ECO:0000256" key="1">
    <source>
        <dbReference type="SAM" id="MobiDB-lite"/>
    </source>
</evidence>
<feature type="compositionally biased region" description="Basic and acidic residues" evidence="1">
    <location>
        <begin position="116"/>
        <end position="153"/>
    </location>
</feature>
<dbReference type="AlphaFoldDB" id="A0A917MYI0"/>
<feature type="signal peptide" evidence="2">
    <location>
        <begin position="1"/>
        <end position="23"/>
    </location>
</feature>
<dbReference type="EMBL" id="BMIB01000003">
    <property type="protein sequence ID" value="GGH70450.1"/>
    <property type="molecule type" value="Genomic_DNA"/>
</dbReference>
<keyword evidence="4" id="KW-1185">Reference proteome</keyword>
<feature type="region of interest" description="Disordered" evidence="1">
    <location>
        <begin position="114"/>
        <end position="153"/>
    </location>
</feature>
<feature type="chain" id="PRO_5036988213" evidence="2">
    <location>
        <begin position="24"/>
        <end position="153"/>
    </location>
</feature>
<proteinExistence type="predicted"/>
<keyword evidence="2" id="KW-0732">Signal</keyword>
<comment type="caution">
    <text evidence="3">The sequence shown here is derived from an EMBL/GenBank/DDBJ whole genome shotgun (WGS) entry which is preliminary data.</text>
</comment>
<name>A0A917MYI0_9BACT</name>
<dbReference type="RefSeq" id="WP_188953391.1">
    <property type="nucleotide sequence ID" value="NZ_BMIB01000003.1"/>
</dbReference>
<protein>
    <submittedName>
        <fullName evidence="3">Uncharacterized protein</fullName>
    </submittedName>
</protein>